<feature type="transmembrane region" description="Helical" evidence="1">
    <location>
        <begin position="6"/>
        <end position="25"/>
    </location>
</feature>
<keyword evidence="3" id="KW-1185">Reference proteome</keyword>
<reference evidence="2 3" key="1">
    <citation type="submission" date="2018-01" db="EMBL/GenBank/DDBJ databases">
        <title>Complete genome sequence of Flavivirga eckloniae ECD14 isolated from seaweed Ecklonia cava.</title>
        <authorList>
            <person name="Lee J.H."/>
            <person name="Baik K.S."/>
            <person name="Seong C.N."/>
        </authorList>
    </citation>
    <scope>NUCLEOTIDE SEQUENCE [LARGE SCALE GENOMIC DNA]</scope>
    <source>
        <strain evidence="2 3">ECD14</strain>
    </source>
</reference>
<evidence type="ECO:0000256" key="1">
    <source>
        <dbReference type="SAM" id="Phobius"/>
    </source>
</evidence>
<name>A0A2K9PK68_9FLAO</name>
<dbReference type="EMBL" id="CP025791">
    <property type="protein sequence ID" value="AUP77425.1"/>
    <property type="molecule type" value="Genomic_DNA"/>
</dbReference>
<sequence length="143" mass="17260">MKNNKLYKYRYLLVLIFLFGSFLILKEIKKRNNVKLKINEIKEKFEGVIVEKFSVRNTPPTHLRIKNEYGFIEISPNQEIVLKANTGDSIIKMENENFVYLITKQGAKTKYFYTRLSNETRNSKYFPKEWKKLWYESSKWDND</sequence>
<evidence type="ECO:0000313" key="3">
    <source>
        <dbReference type="Proteomes" id="UP000235826"/>
    </source>
</evidence>
<organism evidence="2 3">
    <name type="scientific">Flavivirga eckloniae</name>
    <dbReference type="NCBI Taxonomy" id="1803846"/>
    <lineage>
        <taxon>Bacteria</taxon>
        <taxon>Pseudomonadati</taxon>
        <taxon>Bacteroidota</taxon>
        <taxon>Flavobacteriia</taxon>
        <taxon>Flavobacteriales</taxon>
        <taxon>Flavobacteriaceae</taxon>
        <taxon>Flavivirga</taxon>
    </lineage>
</organism>
<keyword evidence="1" id="KW-0472">Membrane</keyword>
<protein>
    <submittedName>
        <fullName evidence="2">Uncharacterized protein</fullName>
    </submittedName>
</protein>
<proteinExistence type="predicted"/>
<accession>A0A2K9PK68</accession>
<dbReference type="OrthoDB" id="1255836at2"/>
<dbReference type="KEGG" id="fek:C1H87_01295"/>
<keyword evidence="1" id="KW-0812">Transmembrane</keyword>
<dbReference type="RefSeq" id="WP_102754085.1">
    <property type="nucleotide sequence ID" value="NZ_CP025791.1"/>
</dbReference>
<gene>
    <name evidence="2" type="ORF">C1H87_01295</name>
</gene>
<dbReference type="AlphaFoldDB" id="A0A2K9PK68"/>
<keyword evidence="1" id="KW-1133">Transmembrane helix</keyword>
<dbReference type="Proteomes" id="UP000235826">
    <property type="component" value="Chromosome"/>
</dbReference>
<evidence type="ECO:0000313" key="2">
    <source>
        <dbReference type="EMBL" id="AUP77425.1"/>
    </source>
</evidence>